<keyword evidence="3 9" id="KW-0963">Cytoplasm</keyword>
<comment type="subcellular location">
    <subcellularLocation>
        <location evidence="1 9">Cytoplasm</location>
    </subcellularLocation>
</comment>
<evidence type="ECO:0000256" key="5">
    <source>
        <dbReference type="ARBA" id="ARBA00022695"/>
    </source>
</evidence>
<keyword evidence="14" id="KW-1185">Reference proteome</keyword>
<dbReference type="RefSeq" id="WP_169698208.1">
    <property type="nucleotide sequence ID" value="NZ_LS974202.1"/>
</dbReference>
<accession>A0A7Z7LD01</accession>
<keyword evidence="4 9" id="KW-0808">Transferase</keyword>
<evidence type="ECO:0000256" key="7">
    <source>
        <dbReference type="ARBA" id="ARBA00022932"/>
    </source>
</evidence>
<evidence type="ECO:0000313" key="13">
    <source>
        <dbReference type="EMBL" id="SSC11767.1"/>
    </source>
</evidence>
<comment type="similarity">
    <text evidence="2 9">Belongs to the beta sliding clamp family.</text>
</comment>
<dbReference type="InterPro" id="IPR001001">
    <property type="entry name" value="DNA_polIII_beta"/>
</dbReference>
<protein>
    <recommendedName>
        <fullName evidence="9">Beta sliding clamp</fullName>
    </recommendedName>
</protein>
<dbReference type="GO" id="GO:0003887">
    <property type="term" value="F:DNA-directed DNA polymerase activity"/>
    <property type="evidence" value="ECO:0007669"/>
    <property type="project" value="UniProtKB-UniRule"/>
</dbReference>
<dbReference type="GO" id="GO:0006271">
    <property type="term" value="P:DNA strand elongation involved in DNA replication"/>
    <property type="evidence" value="ECO:0007669"/>
    <property type="project" value="TreeGrafter"/>
</dbReference>
<evidence type="ECO:0000313" key="14">
    <source>
        <dbReference type="Proteomes" id="UP000250796"/>
    </source>
</evidence>
<proteinExistence type="inferred from homology"/>
<dbReference type="PIRSF" id="PIRSF000804">
    <property type="entry name" value="DNA_pol_III_b"/>
    <property type="match status" value="1"/>
</dbReference>
<reference evidence="13 14" key="1">
    <citation type="submission" date="2017-01" db="EMBL/GenBank/DDBJ databases">
        <authorList>
            <person name="Erauso G."/>
        </authorList>
    </citation>
    <scope>NUCLEOTIDE SEQUENCE [LARGE SCALE GENOMIC DNA]</scope>
    <source>
        <strain evidence="13">MESINF1</strain>
    </source>
</reference>
<feature type="domain" description="DNA polymerase III beta sliding clamp central" evidence="11">
    <location>
        <begin position="134"/>
        <end position="243"/>
    </location>
</feature>
<evidence type="ECO:0000256" key="4">
    <source>
        <dbReference type="ARBA" id="ARBA00022679"/>
    </source>
</evidence>
<organism evidence="13 14">
    <name type="scientific">Mesotoga infera</name>
    <dbReference type="NCBI Taxonomy" id="1236046"/>
    <lineage>
        <taxon>Bacteria</taxon>
        <taxon>Thermotogati</taxon>
        <taxon>Thermotogota</taxon>
        <taxon>Thermotogae</taxon>
        <taxon>Kosmotogales</taxon>
        <taxon>Kosmotogaceae</taxon>
        <taxon>Mesotoga</taxon>
    </lineage>
</organism>
<dbReference type="Gene3D" id="3.10.150.10">
    <property type="entry name" value="DNA Polymerase III, subunit A, domain 2"/>
    <property type="match status" value="1"/>
</dbReference>
<feature type="domain" description="DNA polymerase III beta sliding clamp C-terminal" evidence="12">
    <location>
        <begin position="245"/>
        <end position="365"/>
    </location>
</feature>
<dbReference type="GO" id="GO:0009360">
    <property type="term" value="C:DNA polymerase III complex"/>
    <property type="evidence" value="ECO:0007669"/>
    <property type="project" value="InterPro"/>
</dbReference>
<dbReference type="GO" id="GO:0003677">
    <property type="term" value="F:DNA binding"/>
    <property type="evidence" value="ECO:0007669"/>
    <property type="project" value="UniProtKB-UniRule"/>
</dbReference>
<dbReference type="GO" id="GO:0005737">
    <property type="term" value="C:cytoplasm"/>
    <property type="evidence" value="ECO:0007669"/>
    <property type="project" value="UniProtKB-SubCell"/>
</dbReference>
<keyword evidence="6 9" id="KW-0235">DNA replication</keyword>
<dbReference type="Gene3D" id="3.70.10.10">
    <property type="match status" value="1"/>
</dbReference>
<dbReference type="NCBIfam" id="TIGR00663">
    <property type="entry name" value="dnan"/>
    <property type="match status" value="1"/>
</dbReference>
<evidence type="ECO:0000259" key="10">
    <source>
        <dbReference type="Pfam" id="PF00712"/>
    </source>
</evidence>
<evidence type="ECO:0000256" key="9">
    <source>
        <dbReference type="PIRNR" id="PIRNR000804"/>
    </source>
</evidence>
<evidence type="ECO:0000256" key="3">
    <source>
        <dbReference type="ARBA" id="ARBA00022490"/>
    </source>
</evidence>
<evidence type="ECO:0000256" key="2">
    <source>
        <dbReference type="ARBA" id="ARBA00010752"/>
    </source>
</evidence>
<comment type="subunit">
    <text evidence="9">Forms a ring-shaped head-to-tail homodimer around DNA.</text>
</comment>
<keyword evidence="5 9" id="KW-0548">Nucleotidyltransferase</keyword>
<name>A0A7Z7LD01_9BACT</name>
<evidence type="ECO:0000256" key="1">
    <source>
        <dbReference type="ARBA" id="ARBA00004496"/>
    </source>
</evidence>
<dbReference type="KEGG" id="minf:MESINF_0318"/>
<keyword evidence="8" id="KW-0238">DNA-binding</keyword>
<evidence type="ECO:0000256" key="8">
    <source>
        <dbReference type="ARBA" id="ARBA00023125"/>
    </source>
</evidence>
<dbReference type="InterPro" id="IPR022635">
    <property type="entry name" value="DNA_polIII_beta_C"/>
</dbReference>
<dbReference type="InterPro" id="IPR022634">
    <property type="entry name" value="DNA_polIII_beta_N"/>
</dbReference>
<dbReference type="GO" id="GO:0008408">
    <property type="term" value="F:3'-5' exonuclease activity"/>
    <property type="evidence" value="ECO:0007669"/>
    <property type="project" value="InterPro"/>
</dbReference>
<dbReference type="Pfam" id="PF02768">
    <property type="entry name" value="DNA_pol3_beta_3"/>
    <property type="match status" value="1"/>
</dbReference>
<dbReference type="PANTHER" id="PTHR30478">
    <property type="entry name" value="DNA POLYMERASE III SUBUNIT BETA"/>
    <property type="match status" value="1"/>
</dbReference>
<dbReference type="SUPFAM" id="SSF55979">
    <property type="entry name" value="DNA clamp"/>
    <property type="match status" value="3"/>
</dbReference>
<sequence length="367" mass="41106">MNFVVERNEILTRLEAVSGAAASKTVKPILSGINFSVKGESIVQLTATDLETAIKTEVKAKHIDGQDGFVVDAKVALEIVRNLPEGEIIFEIEETNLIIRAGKSRFTLPTMDPEEFPDVETTTGGVEFVVSVSAIELMIDRVIFCAARDEFMRNLNGVYWEFEGGFLRLVAADGFRMALAEERIDVSVDDHFLLTLKSMRDLQNSMKSAMSDEMKIVYDGSRVGFYFDGTEMVSKVVDAEFPDYKRVLPKSFKSRVRLYTSNLSDAVRRASIAARLGSDSIKLDIKDELLRIIARSPDHGEAIEEIEGKKEGDNLVIAFNPRFLSESLRKIDTEEVELNFVDSNSPLQINPIDVQGYTYIIMPIRLI</sequence>
<dbReference type="Pfam" id="PF00712">
    <property type="entry name" value="DNA_pol3_beta"/>
    <property type="match status" value="1"/>
</dbReference>
<dbReference type="SMART" id="SM00480">
    <property type="entry name" value="POL3Bc"/>
    <property type="match status" value="1"/>
</dbReference>
<dbReference type="AlphaFoldDB" id="A0A7Z7LD01"/>
<dbReference type="EMBL" id="LS974202">
    <property type="protein sequence ID" value="SSC11767.1"/>
    <property type="molecule type" value="Genomic_DNA"/>
</dbReference>
<dbReference type="InterPro" id="IPR046938">
    <property type="entry name" value="DNA_clamp_sf"/>
</dbReference>
<feature type="domain" description="DNA polymerase III beta sliding clamp N-terminal" evidence="10">
    <location>
        <begin position="1"/>
        <end position="119"/>
    </location>
</feature>
<keyword evidence="7 9" id="KW-0239">DNA-directed DNA polymerase</keyword>
<evidence type="ECO:0000259" key="11">
    <source>
        <dbReference type="Pfam" id="PF02767"/>
    </source>
</evidence>
<evidence type="ECO:0000259" key="12">
    <source>
        <dbReference type="Pfam" id="PF02768"/>
    </source>
</evidence>
<comment type="function">
    <text evidence="9">Confers DNA tethering and processivity to DNA polymerases and other proteins. Acts as a clamp, forming a ring around DNA (a reaction catalyzed by the clamp-loading complex) which diffuses in an ATP-independent manner freely and bidirectionally along dsDNA. Initially characterized for its ability to contact the catalytic subunit of DNA polymerase III (Pol III), a complex, multichain enzyme responsible for most of the replicative synthesis in bacteria; Pol III exhibits 3'-5' exonuclease proofreading activity. The beta chain is required for initiation of replication as well as for processivity of DNA replication.</text>
</comment>
<dbReference type="Pfam" id="PF02767">
    <property type="entry name" value="DNA_pol3_beta_2"/>
    <property type="match status" value="1"/>
</dbReference>
<gene>
    <name evidence="13" type="ORF">MESINF_0318</name>
</gene>
<dbReference type="Proteomes" id="UP000250796">
    <property type="component" value="Chromosome MESINF"/>
</dbReference>
<dbReference type="PANTHER" id="PTHR30478:SF0">
    <property type="entry name" value="BETA SLIDING CLAMP"/>
    <property type="match status" value="1"/>
</dbReference>
<evidence type="ECO:0000256" key="6">
    <source>
        <dbReference type="ARBA" id="ARBA00022705"/>
    </source>
</evidence>
<dbReference type="CDD" id="cd00140">
    <property type="entry name" value="beta_clamp"/>
    <property type="match status" value="1"/>
</dbReference>
<dbReference type="InterPro" id="IPR022637">
    <property type="entry name" value="DNA_polIII_beta_cen"/>
</dbReference>